<dbReference type="SUPFAM" id="SSF52540">
    <property type="entry name" value="P-loop containing nucleoside triphosphate hydrolases"/>
    <property type="match status" value="1"/>
</dbReference>
<dbReference type="RefSeq" id="XP_066926247.1">
    <property type="nucleotide sequence ID" value="XM_067070146.1"/>
</dbReference>
<evidence type="ECO:0000259" key="2">
    <source>
        <dbReference type="Pfam" id="PF01926"/>
    </source>
</evidence>
<dbReference type="Pfam" id="PF01926">
    <property type="entry name" value="MMR_HSR1"/>
    <property type="match status" value="1"/>
</dbReference>
<keyword evidence="4" id="KW-1185">Reference proteome</keyword>
<sequence length="367" mass="41997">MAASNPKEIRIMAVGPSGVGKSTIGNRLLNLKSKDSNYLETSSSTQGVTTEPKTINSGHMFYTDVPGIPDPKPENTKKYYDKIIKEAKKKCTAIFIIFSVDMRMDSHTKERIEDCSLLFDEISKSSALKILILNDMKAQWPNPDELDENDDNDKKAYLAGKAEYDKEREKGHEAYGKEIRETTRINFNSTVVLYGLSKKYSPDKNMTDVLKNLKETLRKSGIEPVTSEHLRIFEELKKSAIKASKDKNYAEKLKEDQQKVIKRLEGEYAICKERYDRFVGVQQFAEERGKNKWANAFTLGINWLSSKGVEGVGYATAYFLSLPMQEKKRELEEAKNKLKSENLQQSVEDYQKMIERFESFTKIIEGK</sequence>
<dbReference type="OrthoDB" id="5985928at2759"/>
<evidence type="ECO:0000313" key="4">
    <source>
        <dbReference type="Proteomes" id="UP000594262"/>
    </source>
</evidence>
<accession>A0A7M6DNV5</accession>
<dbReference type="GO" id="GO:0005525">
    <property type="term" value="F:GTP binding"/>
    <property type="evidence" value="ECO:0007669"/>
    <property type="project" value="InterPro"/>
</dbReference>
<dbReference type="CDD" id="cd00882">
    <property type="entry name" value="Ras_like_GTPase"/>
    <property type="match status" value="1"/>
</dbReference>
<dbReference type="InterPro" id="IPR027417">
    <property type="entry name" value="P-loop_NTPase"/>
</dbReference>
<dbReference type="Proteomes" id="UP000594262">
    <property type="component" value="Unplaced"/>
</dbReference>
<keyword evidence="1" id="KW-0175">Coiled coil</keyword>
<feature type="domain" description="G" evidence="2">
    <location>
        <begin position="10"/>
        <end position="110"/>
    </location>
</feature>
<organism evidence="3 4">
    <name type="scientific">Clytia hemisphaerica</name>
    <dbReference type="NCBI Taxonomy" id="252671"/>
    <lineage>
        <taxon>Eukaryota</taxon>
        <taxon>Metazoa</taxon>
        <taxon>Cnidaria</taxon>
        <taxon>Hydrozoa</taxon>
        <taxon>Hydroidolina</taxon>
        <taxon>Leptothecata</taxon>
        <taxon>Obeliida</taxon>
        <taxon>Clytiidae</taxon>
        <taxon>Clytia</taxon>
    </lineage>
</organism>
<dbReference type="AlphaFoldDB" id="A0A7M6DNV5"/>
<dbReference type="EnsemblMetazoa" id="CLYHEMT018820.1">
    <property type="protein sequence ID" value="CLYHEMP018820.1"/>
    <property type="gene ID" value="CLYHEMG018820"/>
</dbReference>
<proteinExistence type="predicted"/>
<evidence type="ECO:0000313" key="3">
    <source>
        <dbReference type="EnsemblMetazoa" id="CLYHEMP018820.1"/>
    </source>
</evidence>
<dbReference type="Gene3D" id="3.40.50.300">
    <property type="entry name" value="P-loop containing nucleotide triphosphate hydrolases"/>
    <property type="match status" value="1"/>
</dbReference>
<dbReference type="GeneID" id="136813639"/>
<protein>
    <recommendedName>
        <fullName evidence="2">G domain-containing protein</fullName>
    </recommendedName>
</protein>
<reference evidence="3" key="1">
    <citation type="submission" date="2021-01" db="UniProtKB">
        <authorList>
            <consortium name="EnsemblMetazoa"/>
        </authorList>
    </citation>
    <scope>IDENTIFICATION</scope>
</reference>
<feature type="coiled-coil region" evidence="1">
    <location>
        <begin position="247"/>
        <end position="274"/>
    </location>
</feature>
<evidence type="ECO:0000256" key="1">
    <source>
        <dbReference type="SAM" id="Coils"/>
    </source>
</evidence>
<dbReference type="InterPro" id="IPR006073">
    <property type="entry name" value="GTP-bd"/>
</dbReference>
<name>A0A7M6DNV5_9CNID</name>